<dbReference type="STRING" id="1810919.A0A3D8SL83"/>
<evidence type="ECO:0000313" key="3">
    <source>
        <dbReference type="EMBL" id="RDW86954.1"/>
    </source>
</evidence>
<keyword evidence="1" id="KW-1133">Transmembrane helix</keyword>
<dbReference type="OrthoDB" id="5429634at2759"/>
<keyword evidence="4" id="KW-1185">Reference proteome</keyword>
<dbReference type="GeneID" id="38113966"/>
<keyword evidence="1" id="KW-0472">Membrane</keyword>
<feature type="transmembrane region" description="Helical" evidence="1">
    <location>
        <begin position="50"/>
        <end position="73"/>
    </location>
</feature>
<feature type="transmembrane region" description="Helical" evidence="1">
    <location>
        <begin position="332"/>
        <end position="358"/>
    </location>
</feature>
<dbReference type="Pfam" id="PF20163">
    <property type="entry name" value="DUF6536"/>
    <property type="match status" value="1"/>
</dbReference>
<dbReference type="Proteomes" id="UP000256690">
    <property type="component" value="Unassembled WGS sequence"/>
</dbReference>
<protein>
    <recommendedName>
        <fullName evidence="2">DUF6536 domain-containing protein</fullName>
    </recommendedName>
</protein>
<feature type="domain" description="DUF6536" evidence="2">
    <location>
        <begin position="46"/>
        <end position="196"/>
    </location>
</feature>
<sequence>MRHDVALDTIELASLRHDSDASVSTENGATRRRDRRCGGIWGVGGWKMTLYLGSITSFTVLVLNVVMVCWANFRRSDEGHSVLYSGDCGRAKEIGTGVHVLINALSTLLLSASNFAMQCLSAPTRSDVDKAHARNKWLDIGVPSVRNLWRIPRSRLVFWLCLALTSVPIHMFYNSTVYSTIAVNAYDVYLANSSFTSLTEADVQNVWDFSTRKFLSIPSAPRLVQMMADLERLSPDACISAYKTTFQSKYASVVLISDAFTPQNTSVIRIYSVDVPSAGEDSEDPYTWTCEQYWRWESRDSCKTDPDNWMVDFHHIDYCVAERTPEKCTLQYSLPLAIVVICVNLVKAVIICITPVFLMSRITARGHVTRVLGAPEYLHVL</sequence>
<dbReference type="PANTHER" id="PTHR35395:SF1">
    <property type="entry name" value="DUF6536 DOMAIN-CONTAINING PROTEIN"/>
    <property type="match status" value="1"/>
</dbReference>
<evidence type="ECO:0000313" key="4">
    <source>
        <dbReference type="Proteomes" id="UP000256690"/>
    </source>
</evidence>
<reference evidence="3 4" key="1">
    <citation type="journal article" date="2018" name="IMA Fungus">
        <title>IMA Genome-F 9: Draft genome sequence of Annulohypoxylon stygium, Aspergillus mulundensis, Berkeleyomyces basicola (syn. Thielaviopsis basicola), Ceratocystis smalleyi, two Cercospora beticola strains, Coleophoma cylindrospora, Fusarium fracticaudum, Phialophora cf. hyalina, and Morchella septimelata.</title>
        <authorList>
            <person name="Wingfield B.D."/>
            <person name="Bills G.F."/>
            <person name="Dong Y."/>
            <person name="Huang W."/>
            <person name="Nel W.J."/>
            <person name="Swalarsk-Parry B.S."/>
            <person name="Vaghefi N."/>
            <person name="Wilken P.M."/>
            <person name="An Z."/>
            <person name="de Beer Z.W."/>
            <person name="De Vos L."/>
            <person name="Chen L."/>
            <person name="Duong T.A."/>
            <person name="Gao Y."/>
            <person name="Hammerbacher A."/>
            <person name="Kikkert J.R."/>
            <person name="Li Y."/>
            <person name="Li H."/>
            <person name="Li K."/>
            <person name="Li Q."/>
            <person name="Liu X."/>
            <person name="Ma X."/>
            <person name="Naidoo K."/>
            <person name="Pethybridge S.J."/>
            <person name="Sun J."/>
            <person name="Steenkamp E.T."/>
            <person name="van der Nest M.A."/>
            <person name="van Wyk S."/>
            <person name="Wingfield M.J."/>
            <person name="Xiong C."/>
            <person name="Yue Q."/>
            <person name="Zhang X."/>
        </authorList>
    </citation>
    <scope>NUCLEOTIDE SEQUENCE [LARGE SCALE GENOMIC DNA]</scope>
    <source>
        <strain evidence="3 4">DSM 5745</strain>
    </source>
</reference>
<evidence type="ECO:0000259" key="2">
    <source>
        <dbReference type="Pfam" id="PF20163"/>
    </source>
</evidence>
<proteinExistence type="predicted"/>
<feature type="transmembrane region" description="Helical" evidence="1">
    <location>
        <begin position="156"/>
        <end position="173"/>
    </location>
</feature>
<gene>
    <name evidence="3" type="ORF">DSM5745_03596</name>
</gene>
<dbReference type="AlphaFoldDB" id="A0A3D8SL83"/>
<comment type="caution">
    <text evidence="3">The sequence shown here is derived from an EMBL/GenBank/DDBJ whole genome shotgun (WGS) entry which is preliminary data.</text>
</comment>
<keyword evidence="1" id="KW-0812">Transmembrane</keyword>
<evidence type="ECO:0000256" key="1">
    <source>
        <dbReference type="SAM" id="Phobius"/>
    </source>
</evidence>
<organism evidence="3 4">
    <name type="scientific">Aspergillus mulundensis</name>
    <dbReference type="NCBI Taxonomy" id="1810919"/>
    <lineage>
        <taxon>Eukaryota</taxon>
        <taxon>Fungi</taxon>
        <taxon>Dikarya</taxon>
        <taxon>Ascomycota</taxon>
        <taxon>Pezizomycotina</taxon>
        <taxon>Eurotiomycetes</taxon>
        <taxon>Eurotiomycetidae</taxon>
        <taxon>Eurotiales</taxon>
        <taxon>Aspergillaceae</taxon>
        <taxon>Aspergillus</taxon>
        <taxon>Aspergillus subgen. Nidulantes</taxon>
    </lineage>
</organism>
<dbReference type="EMBL" id="PVWQ01000003">
    <property type="protein sequence ID" value="RDW86954.1"/>
    <property type="molecule type" value="Genomic_DNA"/>
</dbReference>
<dbReference type="RefSeq" id="XP_026606478.1">
    <property type="nucleotide sequence ID" value="XM_026745612.1"/>
</dbReference>
<dbReference type="InterPro" id="IPR046623">
    <property type="entry name" value="DUF6536"/>
</dbReference>
<accession>A0A3D8SL83</accession>
<name>A0A3D8SL83_9EURO</name>
<dbReference type="PANTHER" id="PTHR35395">
    <property type="entry name" value="DUF6536 DOMAIN-CONTAINING PROTEIN"/>
    <property type="match status" value="1"/>
</dbReference>